<name>A0A6N6JIR4_9RHOB</name>
<evidence type="ECO:0000313" key="1">
    <source>
        <dbReference type="EMBL" id="GFE65082.1"/>
    </source>
</evidence>
<accession>A0A6N6JIR4</accession>
<organism evidence="1 2">
    <name type="scientific">Litoreibacter roseus</name>
    <dbReference type="NCBI Taxonomy" id="2601869"/>
    <lineage>
        <taxon>Bacteria</taxon>
        <taxon>Pseudomonadati</taxon>
        <taxon>Pseudomonadota</taxon>
        <taxon>Alphaproteobacteria</taxon>
        <taxon>Rhodobacterales</taxon>
        <taxon>Roseobacteraceae</taxon>
        <taxon>Litoreibacter</taxon>
    </lineage>
</organism>
<keyword evidence="2" id="KW-1185">Reference proteome</keyword>
<proteinExistence type="predicted"/>
<dbReference type="AlphaFoldDB" id="A0A6N6JIR4"/>
<reference evidence="1 2" key="1">
    <citation type="submission" date="2019-12" db="EMBL/GenBank/DDBJ databases">
        <title>Litoreibacter badius sp. nov., a novel bacteriochlorophyll a-containing bacterium in the genus Litoreibacter.</title>
        <authorList>
            <person name="Kanamuro M."/>
            <person name="Takabe Y."/>
            <person name="Mori K."/>
            <person name="Takaichi S."/>
            <person name="Hanada S."/>
        </authorList>
    </citation>
    <scope>NUCLEOTIDE SEQUENCE [LARGE SCALE GENOMIC DNA]</scope>
    <source>
        <strain evidence="1 2">K6</strain>
    </source>
</reference>
<dbReference type="OrthoDB" id="104289at2"/>
<comment type="caution">
    <text evidence="1">The sequence shown here is derived from an EMBL/GenBank/DDBJ whole genome shotgun (WGS) entry which is preliminary data.</text>
</comment>
<evidence type="ECO:0000313" key="2">
    <source>
        <dbReference type="Proteomes" id="UP000436822"/>
    </source>
</evidence>
<dbReference type="Gene3D" id="3.40.50.10140">
    <property type="entry name" value="Toll/interleukin-1 receptor homology (TIR) domain"/>
    <property type="match status" value="1"/>
</dbReference>
<gene>
    <name evidence="1" type="ORF">KIN_21560</name>
</gene>
<dbReference type="InterPro" id="IPR035897">
    <property type="entry name" value="Toll_tir_struct_dom_sf"/>
</dbReference>
<dbReference type="RefSeq" id="WP_159806732.1">
    <property type="nucleotide sequence ID" value="NZ_BLJE01000002.1"/>
</dbReference>
<dbReference type="Proteomes" id="UP000436822">
    <property type="component" value="Unassembled WGS sequence"/>
</dbReference>
<dbReference type="EMBL" id="BLJE01000002">
    <property type="protein sequence ID" value="GFE65082.1"/>
    <property type="molecule type" value="Genomic_DNA"/>
</dbReference>
<protein>
    <submittedName>
        <fullName evidence="1">Uncharacterized protein</fullName>
    </submittedName>
</protein>
<dbReference type="SUPFAM" id="SSF52200">
    <property type="entry name" value="Toll/Interleukin receptor TIR domain"/>
    <property type="match status" value="1"/>
</dbReference>
<sequence length="115" mass="13118">MKLFICYSTRDGLIDELSLRELLDSLPVSTRPFVDLFHNDWPDVQKRIELEIANCDLFLGLRSPAFSASPWVQFELETARKYQKDIILLDFSRGAMPVNGSLFSRSHAKQIAASV</sequence>